<reference evidence="1 2" key="1">
    <citation type="submission" date="2019-05" db="EMBL/GenBank/DDBJ databases">
        <title>Burkholderia sp. DHOD12, isolated from subtropical forest soil.</title>
        <authorList>
            <person name="Gao Z.-H."/>
            <person name="Qiu L.-H."/>
        </authorList>
    </citation>
    <scope>NUCLEOTIDE SEQUENCE [LARGE SCALE GENOMIC DNA]</scope>
    <source>
        <strain evidence="1 2">DHOD12</strain>
    </source>
</reference>
<organism evidence="1 2">
    <name type="scientific">Trinickia violacea</name>
    <dbReference type="NCBI Taxonomy" id="2571746"/>
    <lineage>
        <taxon>Bacteria</taxon>
        <taxon>Pseudomonadati</taxon>
        <taxon>Pseudomonadota</taxon>
        <taxon>Betaproteobacteria</taxon>
        <taxon>Burkholderiales</taxon>
        <taxon>Burkholderiaceae</taxon>
        <taxon>Trinickia</taxon>
    </lineage>
</organism>
<accession>A0A4P8IT05</accession>
<keyword evidence="2" id="KW-1185">Reference proteome</keyword>
<dbReference type="RefSeq" id="WP_137332983.1">
    <property type="nucleotide sequence ID" value="NZ_CP040077.1"/>
</dbReference>
<gene>
    <name evidence="1" type="ORF">FAZ95_13835</name>
</gene>
<name>A0A4P8IT05_9BURK</name>
<evidence type="ECO:0000313" key="2">
    <source>
        <dbReference type="Proteomes" id="UP000298656"/>
    </source>
</evidence>
<evidence type="ECO:0008006" key="3">
    <source>
        <dbReference type="Google" id="ProtNLM"/>
    </source>
</evidence>
<dbReference type="KEGG" id="tvl:FAZ95_13835"/>
<evidence type="ECO:0000313" key="1">
    <source>
        <dbReference type="EMBL" id="QCP50164.1"/>
    </source>
</evidence>
<proteinExistence type="predicted"/>
<dbReference type="Proteomes" id="UP000298656">
    <property type="component" value="Chromosome 1"/>
</dbReference>
<protein>
    <recommendedName>
        <fullName evidence="3">Head decoration protein</fullName>
    </recommendedName>
</protein>
<sequence length="141" mass="14652">MDFYPQNDPNLADPYQAFSSEVGYTPDQLVVSADVHLVEVYLTGGVAYARGDLLSFNPATNTVNTVAAGAGATAHFICPSNITAAQSTAHAAGGYLLQVYAEGDFNELAITMQGATVAPADLLAAKGALNNAGTVRLRKMN</sequence>
<dbReference type="EMBL" id="CP040077">
    <property type="protein sequence ID" value="QCP50164.1"/>
    <property type="molecule type" value="Genomic_DNA"/>
</dbReference>
<dbReference type="AlphaFoldDB" id="A0A4P8IT05"/>